<evidence type="ECO:0000256" key="5">
    <source>
        <dbReference type="ARBA" id="ARBA00022741"/>
    </source>
</evidence>
<evidence type="ECO:0000256" key="7">
    <source>
        <dbReference type="ARBA" id="ARBA00022917"/>
    </source>
</evidence>
<dbReference type="HAMAP" id="MF_00121">
    <property type="entry name" value="GatB"/>
    <property type="match status" value="1"/>
</dbReference>
<dbReference type="NCBIfam" id="NF004014">
    <property type="entry name" value="PRK05477.1-4"/>
    <property type="match status" value="1"/>
</dbReference>
<dbReference type="SUPFAM" id="SSF55931">
    <property type="entry name" value="Glutamine synthetase/guanido kinase"/>
    <property type="match status" value="1"/>
</dbReference>
<keyword evidence="13" id="KW-0808">Transferase</keyword>
<evidence type="ECO:0000256" key="1">
    <source>
        <dbReference type="ARBA" id="ARBA00005306"/>
    </source>
</evidence>
<feature type="domain" description="Asn/Gln amidotransferase" evidence="12">
    <location>
        <begin position="332"/>
        <end position="479"/>
    </location>
</feature>
<dbReference type="SMART" id="SM00845">
    <property type="entry name" value="GatB_Yqey"/>
    <property type="match status" value="1"/>
</dbReference>
<dbReference type="FunFam" id="1.10.150.380:FF:000001">
    <property type="entry name" value="Aspartyl/glutamyl-tRNA(Asn/Gln) amidotransferase subunit B"/>
    <property type="match status" value="1"/>
</dbReference>
<name>A0A7V3E675_9BACT</name>
<organism evidence="13">
    <name type="scientific">Ignavibacterium album</name>
    <dbReference type="NCBI Taxonomy" id="591197"/>
    <lineage>
        <taxon>Bacteria</taxon>
        <taxon>Pseudomonadati</taxon>
        <taxon>Ignavibacteriota</taxon>
        <taxon>Ignavibacteria</taxon>
        <taxon>Ignavibacteriales</taxon>
        <taxon>Ignavibacteriaceae</taxon>
        <taxon>Ignavibacterium</taxon>
    </lineage>
</organism>
<dbReference type="InterPro" id="IPR014746">
    <property type="entry name" value="Gln_synth/guanido_kin_cat_dom"/>
</dbReference>
<dbReference type="InterPro" id="IPR017958">
    <property type="entry name" value="Gln-tRNA_amidoTrfase_suB_CS"/>
</dbReference>
<evidence type="ECO:0000256" key="4">
    <source>
        <dbReference type="ARBA" id="ARBA00022598"/>
    </source>
</evidence>
<comment type="subunit">
    <text evidence="2 11">Heterotrimer of A, B and C subunits.</text>
</comment>
<dbReference type="InterPro" id="IPR006075">
    <property type="entry name" value="Asn/Gln-tRNA_Trfase_suB/E_cat"/>
</dbReference>
<dbReference type="EC" id="6.3.5.-" evidence="11"/>
<dbReference type="NCBIfam" id="TIGR00133">
    <property type="entry name" value="gatB"/>
    <property type="match status" value="1"/>
</dbReference>
<dbReference type="GO" id="GO:0006412">
    <property type="term" value="P:translation"/>
    <property type="evidence" value="ECO:0007669"/>
    <property type="project" value="UniProtKB-UniRule"/>
</dbReference>
<keyword evidence="6 11" id="KW-0067">ATP-binding</keyword>
<dbReference type="AlphaFoldDB" id="A0A7V3E675"/>
<proteinExistence type="inferred from homology"/>
<dbReference type="SUPFAM" id="SSF89095">
    <property type="entry name" value="GatB/YqeY motif"/>
    <property type="match status" value="1"/>
</dbReference>
<accession>A0A7V3E675</accession>
<dbReference type="FunFam" id="1.10.10.410:FF:000001">
    <property type="entry name" value="Aspartyl/glutamyl-tRNA(Asn/Gln) amidotransferase subunit B"/>
    <property type="match status" value="1"/>
</dbReference>
<evidence type="ECO:0000256" key="8">
    <source>
        <dbReference type="ARBA" id="ARBA00024799"/>
    </source>
</evidence>
<evidence type="ECO:0000259" key="12">
    <source>
        <dbReference type="SMART" id="SM00845"/>
    </source>
</evidence>
<evidence type="ECO:0000256" key="3">
    <source>
        <dbReference type="ARBA" id="ARBA00016923"/>
    </source>
</evidence>
<dbReference type="PROSITE" id="PS01234">
    <property type="entry name" value="GATB"/>
    <property type="match status" value="1"/>
</dbReference>
<keyword evidence="7 11" id="KW-0648">Protein biosynthesis</keyword>
<evidence type="ECO:0000256" key="9">
    <source>
        <dbReference type="ARBA" id="ARBA00047380"/>
    </source>
</evidence>
<keyword evidence="4 11" id="KW-0436">Ligase</keyword>
<evidence type="ECO:0000256" key="2">
    <source>
        <dbReference type="ARBA" id="ARBA00011123"/>
    </source>
</evidence>
<dbReference type="EMBL" id="DSUJ01000008">
    <property type="protein sequence ID" value="HFI90710.1"/>
    <property type="molecule type" value="Genomic_DNA"/>
</dbReference>
<dbReference type="InterPro" id="IPR018027">
    <property type="entry name" value="Asn/Gln_amidotransferase"/>
</dbReference>
<dbReference type="NCBIfam" id="NF004012">
    <property type="entry name" value="PRK05477.1-2"/>
    <property type="match status" value="1"/>
</dbReference>
<dbReference type="PANTHER" id="PTHR11659:SF0">
    <property type="entry name" value="GLUTAMYL-TRNA(GLN) AMIDOTRANSFERASE SUBUNIT B, MITOCHONDRIAL"/>
    <property type="match status" value="1"/>
</dbReference>
<dbReference type="GO" id="GO:0005524">
    <property type="term" value="F:ATP binding"/>
    <property type="evidence" value="ECO:0007669"/>
    <property type="project" value="UniProtKB-KW"/>
</dbReference>
<evidence type="ECO:0000256" key="10">
    <source>
        <dbReference type="ARBA" id="ARBA00047913"/>
    </source>
</evidence>
<dbReference type="PANTHER" id="PTHR11659">
    <property type="entry name" value="GLUTAMYL-TRNA GLN AMIDOTRANSFERASE SUBUNIT B MITOCHONDRIAL AND PROKARYOTIC PET112-RELATED"/>
    <property type="match status" value="1"/>
</dbReference>
<dbReference type="Pfam" id="PF02637">
    <property type="entry name" value="GatB_Yqey"/>
    <property type="match status" value="1"/>
</dbReference>
<dbReference type="InterPro" id="IPR017959">
    <property type="entry name" value="Asn/Gln-tRNA_amidoTrfase_suB/E"/>
</dbReference>
<dbReference type="GO" id="GO:0016740">
    <property type="term" value="F:transferase activity"/>
    <property type="evidence" value="ECO:0007669"/>
    <property type="project" value="UniProtKB-KW"/>
</dbReference>
<dbReference type="InterPro" id="IPR042114">
    <property type="entry name" value="GatB_C_1"/>
</dbReference>
<dbReference type="InterPro" id="IPR003789">
    <property type="entry name" value="Asn/Gln_tRNA_amidoTrase-B-like"/>
</dbReference>
<evidence type="ECO:0000256" key="6">
    <source>
        <dbReference type="ARBA" id="ARBA00022840"/>
    </source>
</evidence>
<keyword evidence="5 11" id="KW-0547">Nucleotide-binding</keyword>
<comment type="catalytic activity">
    <reaction evidence="10 11">
        <text>L-glutamyl-tRNA(Gln) + L-glutamine + ATP + H2O = L-glutaminyl-tRNA(Gln) + L-glutamate + ADP + phosphate + H(+)</text>
        <dbReference type="Rhea" id="RHEA:17521"/>
        <dbReference type="Rhea" id="RHEA-COMP:9681"/>
        <dbReference type="Rhea" id="RHEA-COMP:9684"/>
        <dbReference type="ChEBI" id="CHEBI:15377"/>
        <dbReference type="ChEBI" id="CHEBI:15378"/>
        <dbReference type="ChEBI" id="CHEBI:29985"/>
        <dbReference type="ChEBI" id="CHEBI:30616"/>
        <dbReference type="ChEBI" id="CHEBI:43474"/>
        <dbReference type="ChEBI" id="CHEBI:58359"/>
        <dbReference type="ChEBI" id="CHEBI:78520"/>
        <dbReference type="ChEBI" id="CHEBI:78521"/>
        <dbReference type="ChEBI" id="CHEBI:456216"/>
    </reaction>
</comment>
<dbReference type="InterPro" id="IPR004413">
    <property type="entry name" value="GatB"/>
</dbReference>
<dbReference type="GO" id="GO:0050567">
    <property type="term" value="F:glutaminyl-tRNA synthase (glutamine-hydrolyzing) activity"/>
    <property type="evidence" value="ECO:0007669"/>
    <property type="project" value="UniProtKB-UniRule"/>
</dbReference>
<evidence type="ECO:0000313" key="13">
    <source>
        <dbReference type="EMBL" id="HFI90710.1"/>
    </source>
</evidence>
<protein>
    <recommendedName>
        <fullName evidence="3 11">Aspartyl/glutamyl-tRNA(Asn/Gln) amidotransferase subunit B</fullName>
        <shortName evidence="11">Asp/Glu-ADT subunit B</shortName>
        <ecNumber evidence="11">6.3.5.-</ecNumber>
    </recommendedName>
</protein>
<dbReference type="Gene3D" id="1.10.10.410">
    <property type="match status" value="1"/>
</dbReference>
<dbReference type="Gene3D" id="1.10.150.380">
    <property type="entry name" value="GatB domain, N-terminal subdomain"/>
    <property type="match status" value="1"/>
</dbReference>
<gene>
    <name evidence="11 13" type="primary">gatB</name>
    <name evidence="13" type="ORF">ENS31_04145</name>
</gene>
<dbReference type="InterPro" id="IPR023168">
    <property type="entry name" value="GatB_Yqey_C_2"/>
</dbReference>
<sequence>MQINDSKYEAVIGLEVHAQLLTETKAFCGCSTRFGNAPNSNVCPVCLGHPGVLPVLNKKVVEFTVLMGLATNCTINKHSVFARKNYFYPDLPKGYQISQYEEPICENGYLTVKLSDGTNKKIRIKRIHMEEDAGKSIHDQSEYTLIDVNRCGVPLIEIVTEPDINSPEEAYKYLTKIKQIVQYLDICDGNMEEGSLRCDANVSVRLKGEKNLGVKTEIKNMNSFRNVERALQYEIERQIELIEDGEEVIQQTLLWNADLNEAFPMRSKEEAHDYRYFPDPDLLPVIVDEPWKENIAKSMPELPDIKLQRFIQQYNLPDYDSDILTQTKAVADYYEKVVSVTDDFKSASNWIMTDVLGYLNENKIEIIQFPISAENLGKLINLISQGIISSKIAKEVFQIMLKSDDNPERIVKEKNLIQISDEGEIIKIIQNVFEKNKNQIDEYLSGKEKVFGFFIGQVMKETKGKANPQLVNQLLKSELEKYRK</sequence>
<reference evidence="13" key="1">
    <citation type="journal article" date="2020" name="mSystems">
        <title>Genome- and Community-Level Interaction Insights into Carbon Utilization and Element Cycling Functions of Hydrothermarchaeota in Hydrothermal Sediment.</title>
        <authorList>
            <person name="Zhou Z."/>
            <person name="Liu Y."/>
            <person name="Xu W."/>
            <person name="Pan J."/>
            <person name="Luo Z.H."/>
            <person name="Li M."/>
        </authorList>
    </citation>
    <scope>NUCLEOTIDE SEQUENCE [LARGE SCALE GENOMIC DNA]</scope>
    <source>
        <strain evidence="13">SpSt-479</strain>
    </source>
</reference>
<evidence type="ECO:0000256" key="11">
    <source>
        <dbReference type="HAMAP-Rule" id="MF_00121"/>
    </source>
</evidence>
<comment type="similarity">
    <text evidence="1 11">Belongs to the GatB/GatE family. GatB subfamily.</text>
</comment>
<comment type="function">
    <text evidence="8 11">Allows the formation of correctly charged Asn-tRNA(Asn) or Gln-tRNA(Gln) through the transamidation of misacylated Asp-tRNA(Asn) or Glu-tRNA(Gln) in organisms which lack either or both of asparaginyl-tRNA or glutaminyl-tRNA synthetases. The reaction takes place in the presence of glutamine and ATP through an activated phospho-Asp-tRNA(Asn) or phospho-Glu-tRNA(Gln).</text>
</comment>
<comment type="catalytic activity">
    <reaction evidence="9 11">
        <text>L-aspartyl-tRNA(Asn) + L-glutamine + ATP + H2O = L-asparaginyl-tRNA(Asn) + L-glutamate + ADP + phosphate + 2 H(+)</text>
        <dbReference type="Rhea" id="RHEA:14513"/>
        <dbReference type="Rhea" id="RHEA-COMP:9674"/>
        <dbReference type="Rhea" id="RHEA-COMP:9677"/>
        <dbReference type="ChEBI" id="CHEBI:15377"/>
        <dbReference type="ChEBI" id="CHEBI:15378"/>
        <dbReference type="ChEBI" id="CHEBI:29985"/>
        <dbReference type="ChEBI" id="CHEBI:30616"/>
        <dbReference type="ChEBI" id="CHEBI:43474"/>
        <dbReference type="ChEBI" id="CHEBI:58359"/>
        <dbReference type="ChEBI" id="CHEBI:78515"/>
        <dbReference type="ChEBI" id="CHEBI:78516"/>
        <dbReference type="ChEBI" id="CHEBI:456216"/>
    </reaction>
</comment>
<dbReference type="GO" id="GO:0070681">
    <property type="term" value="P:glutaminyl-tRNAGln biosynthesis via transamidation"/>
    <property type="evidence" value="ECO:0007669"/>
    <property type="project" value="TreeGrafter"/>
</dbReference>
<comment type="caution">
    <text evidence="13">The sequence shown here is derived from an EMBL/GenBank/DDBJ whole genome shotgun (WGS) entry which is preliminary data.</text>
</comment>
<dbReference type="Pfam" id="PF02934">
    <property type="entry name" value="GatB_N"/>
    <property type="match status" value="1"/>
</dbReference>
<dbReference type="NCBIfam" id="NF004015">
    <property type="entry name" value="PRK05477.1-5"/>
    <property type="match status" value="1"/>
</dbReference>